<gene>
    <name evidence="2" type="ORF">Pla100_45970</name>
</gene>
<dbReference type="OrthoDB" id="9808276at2"/>
<dbReference type="GO" id="GO:0004029">
    <property type="term" value="F:aldehyde dehydrogenase (NAD+) activity"/>
    <property type="evidence" value="ECO:0007669"/>
    <property type="project" value="TreeGrafter"/>
</dbReference>
<dbReference type="RefSeq" id="WP_146580233.1">
    <property type="nucleotide sequence ID" value="NZ_SJPM01000011.1"/>
</dbReference>
<dbReference type="EMBL" id="SJPM01000011">
    <property type="protein sequence ID" value="TWT92579.1"/>
    <property type="molecule type" value="Genomic_DNA"/>
</dbReference>
<comment type="caution">
    <text evidence="2">The sequence shown here is derived from an EMBL/GenBank/DDBJ whole genome shotgun (WGS) entry which is preliminary data.</text>
</comment>
<dbReference type="SUPFAM" id="SSF51735">
    <property type="entry name" value="NAD(P)-binding Rossmann-fold domains"/>
    <property type="match status" value="1"/>
</dbReference>
<sequence>MNPPPRLLVVGCGYLGMRVGQSARSAGWFVAGTTRNRRTELENAGILPIRFDWNDSRDLDSLGRAMSEHDINRIVIAVSHDRNSHHDRFASQVDGLSRLLQTIRVANPNPAGWVPEVVYISTTGVFHQTDGVWVDETSPTHPTREGGRAHLQAEAKFRSQSPVDSWSILRLSGIYGPGRVPRAADVQAGRPIASPPTGHLNLIHVQDAAEAVIAALSWKTNHPNRRRENLYLVSDDRPVIRREFYREIARQTGSPEPTFVDPESDSGVRFRSETDKRIWNRRLKRDLLPRLAYPTYREGLQDVLTNVPRLSRSDGQRS</sequence>
<feature type="domain" description="NAD-dependent epimerase/dehydratase" evidence="1">
    <location>
        <begin position="8"/>
        <end position="222"/>
    </location>
</feature>
<dbReference type="GO" id="GO:0005737">
    <property type="term" value="C:cytoplasm"/>
    <property type="evidence" value="ECO:0007669"/>
    <property type="project" value="TreeGrafter"/>
</dbReference>
<keyword evidence="3" id="KW-1185">Reference proteome</keyword>
<dbReference type="Gene3D" id="3.40.50.720">
    <property type="entry name" value="NAD(P)-binding Rossmann-like Domain"/>
    <property type="match status" value="1"/>
</dbReference>
<organism evidence="2 3">
    <name type="scientific">Neorhodopirellula pilleata</name>
    <dbReference type="NCBI Taxonomy" id="2714738"/>
    <lineage>
        <taxon>Bacteria</taxon>
        <taxon>Pseudomonadati</taxon>
        <taxon>Planctomycetota</taxon>
        <taxon>Planctomycetia</taxon>
        <taxon>Pirellulales</taxon>
        <taxon>Pirellulaceae</taxon>
        <taxon>Neorhodopirellula</taxon>
    </lineage>
</organism>
<protein>
    <submittedName>
        <fullName evidence="2">NAD dependent epimerase/dehydratase family protein</fullName>
    </submittedName>
</protein>
<evidence type="ECO:0000313" key="3">
    <source>
        <dbReference type="Proteomes" id="UP000316213"/>
    </source>
</evidence>
<evidence type="ECO:0000313" key="2">
    <source>
        <dbReference type="EMBL" id="TWT92579.1"/>
    </source>
</evidence>
<evidence type="ECO:0000259" key="1">
    <source>
        <dbReference type="Pfam" id="PF01370"/>
    </source>
</evidence>
<name>A0A5C5ZZ72_9BACT</name>
<dbReference type="Pfam" id="PF01370">
    <property type="entry name" value="Epimerase"/>
    <property type="match status" value="1"/>
</dbReference>
<reference evidence="2 3" key="1">
    <citation type="submission" date="2019-02" db="EMBL/GenBank/DDBJ databases">
        <title>Deep-cultivation of Planctomycetes and their phenomic and genomic characterization uncovers novel biology.</title>
        <authorList>
            <person name="Wiegand S."/>
            <person name="Jogler M."/>
            <person name="Boedeker C."/>
            <person name="Pinto D."/>
            <person name="Vollmers J."/>
            <person name="Rivas-Marin E."/>
            <person name="Kohn T."/>
            <person name="Peeters S.H."/>
            <person name="Heuer A."/>
            <person name="Rast P."/>
            <person name="Oberbeckmann S."/>
            <person name="Bunk B."/>
            <person name="Jeske O."/>
            <person name="Meyerdierks A."/>
            <person name="Storesund J.E."/>
            <person name="Kallscheuer N."/>
            <person name="Luecker S."/>
            <person name="Lage O.M."/>
            <person name="Pohl T."/>
            <person name="Merkel B.J."/>
            <person name="Hornburger P."/>
            <person name="Mueller R.-W."/>
            <person name="Bruemmer F."/>
            <person name="Labrenz M."/>
            <person name="Spormann A.M."/>
            <person name="Op Den Camp H."/>
            <person name="Overmann J."/>
            <person name="Amann R."/>
            <person name="Jetten M.S.M."/>
            <person name="Mascher T."/>
            <person name="Medema M.H."/>
            <person name="Devos D.P."/>
            <person name="Kaster A.-K."/>
            <person name="Ovreas L."/>
            <person name="Rohde M."/>
            <person name="Galperin M.Y."/>
            <person name="Jogler C."/>
        </authorList>
    </citation>
    <scope>NUCLEOTIDE SEQUENCE [LARGE SCALE GENOMIC DNA]</scope>
    <source>
        <strain evidence="2 3">Pla100</strain>
    </source>
</reference>
<dbReference type="InterPro" id="IPR036291">
    <property type="entry name" value="NAD(P)-bd_dom_sf"/>
</dbReference>
<dbReference type="InterPro" id="IPR051783">
    <property type="entry name" value="NAD(P)-dependent_oxidoreduct"/>
</dbReference>
<dbReference type="Proteomes" id="UP000316213">
    <property type="component" value="Unassembled WGS sequence"/>
</dbReference>
<accession>A0A5C5ZZ72</accession>
<dbReference type="PANTHER" id="PTHR48079:SF6">
    <property type="entry name" value="NAD(P)-BINDING DOMAIN-CONTAINING PROTEIN-RELATED"/>
    <property type="match status" value="1"/>
</dbReference>
<dbReference type="CDD" id="cd05266">
    <property type="entry name" value="SDR_a4"/>
    <property type="match status" value="1"/>
</dbReference>
<proteinExistence type="predicted"/>
<dbReference type="InterPro" id="IPR001509">
    <property type="entry name" value="Epimerase_deHydtase"/>
</dbReference>
<dbReference type="PANTHER" id="PTHR48079">
    <property type="entry name" value="PROTEIN YEEZ"/>
    <property type="match status" value="1"/>
</dbReference>
<dbReference type="AlphaFoldDB" id="A0A5C5ZZ72"/>